<dbReference type="STRING" id="56804.BAE46_11770"/>
<dbReference type="InterPro" id="IPR001375">
    <property type="entry name" value="Peptidase_S9_cat"/>
</dbReference>
<protein>
    <recommendedName>
        <fullName evidence="4">Peptidase S9 prolyl oligopeptidase catalytic domain-containing protein</fullName>
    </recommendedName>
</protein>
<dbReference type="Gene3D" id="3.40.50.1820">
    <property type="entry name" value="alpha/beta hydrolase"/>
    <property type="match status" value="1"/>
</dbReference>
<reference evidence="5 6" key="2">
    <citation type="journal article" date="2017" name="Antonie Van Leeuwenhoek">
        <title>Rhizobium rhizosphaerae sp. nov., a novel species isolated from rice rhizosphere.</title>
        <authorList>
            <person name="Zhao J.J."/>
            <person name="Zhang J."/>
            <person name="Zhang R.J."/>
            <person name="Zhang C.W."/>
            <person name="Yin H.Q."/>
            <person name="Zhang X.X."/>
        </authorList>
    </citation>
    <scope>NUCLEOTIDE SEQUENCE [LARGE SCALE GENOMIC DNA]</scope>
    <source>
        <strain evidence="5 6">ACAM 611</strain>
    </source>
</reference>
<feature type="domain" description="Peptidase S9 prolyl oligopeptidase catalytic" evidence="4">
    <location>
        <begin position="451"/>
        <end position="655"/>
    </location>
</feature>
<dbReference type="GO" id="GO:0006508">
    <property type="term" value="P:proteolysis"/>
    <property type="evidence" value="ECO:0007669"/>
    <property type="project" value="InterPro"/>
</dbReference>
<keyword evidence="1" id="KW-0378">Hydrolase</keyword>
<dbReference type="GO" id="GO:0004252">
    <property type="term" value="F:serine-type endopeptidase activity"/>
    <property type="evidence" value="ECO:0007669"/>
    <property type="project" value="TreeGrafter"/>
</dbReference>
<dbReference type="SUPFAM" id="SSF82171">
    <property type="entry name" value="DPP6 N-terminal domain-like"/>
    <property type="match status" value="1"/>
</dbReference>
<dbReference type="Gene3D" id="2.120.10.30">
    <property type="entry name" value="TolB, C-terminal domain"/>
    <property type="match status" value="1"/>
</dbReference>
<evidence type="ECO:0000313" key="5">
    <source>
        <dbReference type="EMBL" id="GAB56179.1"/>
    </source>
</evidence>
<dbReference type="RefSeq" id="WP_006006047.1">
    <property type="nucleotide sequence ID" value="NZ_BAET01000022.1"/>
</dbReference>
<evidence type="ECO:0000256" key="1">
    <source>
        <dbReference type="ARBA" id="ARBA00022801"/>
    </source>
</evidence>
<proteinExistence type="predicted"/>
<evidence type="ECO:0000259" key="4">
    <source>
        <dbReference type="Pfam" id="PF00326"/>
    </source>
</evidence>
<reference evidence="5 6" key="1">
    <citation type="journal article" date="2012" name="J. Bacteriol.">
        <title>Genome sequence of proteorhodopsin-containing sea ice bacterium Glaciecola punicea ACAM 611T.</title>
        <authorList>
            <person name="Qin Q.-L."/>
            <person name="Xie B.-B."/>
            <person name="Shu Y.-L."/>
            <person name="Rong J.-C."/>
            <person name="Zhao D.-L."/>
            <person name="Zhang X.-Y."/>
            <person name="Chen X.-L."/>
            <person name="Zhou B.-C."/>
            <person name="Zhanga Y.-Z."/>
        </authorList>
    </citation>
    <scope>NUCLEOTIDE SEQUENCE [LARGE SCALE GENOMIC DNA]</scope>
    <source>
        <strain evidence="5 6">ACAM 611</strain>
    </source>
</reference>
<evidence type="ECO:0000256" key="3">
    <source>
        <dbReference type="SAM" id="SignalP"/>
    </source>
</evidence>
<dbReference type="InterPro" id="IPR029058">
    <property type="entry name" value="AB_hydrolase_fold"/>
</dbReference>
<dbReference type="PANTHER" id="PTHR42776">
    <property type="entry name" value="SERINE PEPTIDASE S9 FAMILY MEMBER"/>
    <property type="match status" value="1"/>
</dbReference>
<dbReference type="MEROPS" id="S09.071"/>
<dbReference type="eggNOG" id="COG1506">
    <property type="taxonomic scope" value="Bacteria"/>
</dbReference>
<keyword evidence="3" id="KW-0732">Signal</keyword>
<dbReference type="PANTHER" id="PTHR42776:SF27">
    <property type="entry name" value="DIPEPTIDYL PEPTIDASE FAMILY MEMBER 6"/>
    <property type="match status" value="1"/>
</dbReference>
<dbReference type="InterPro" id="IPR011042">
    <property type="entry name" value="6-blade_b-propeller_TolB-like"/>
</dbReference>
<dbReference type="Pfam" id="PF00326">
    <property type="entry name" value="Peptidase_S9"/>
    <property type="match status" value="1"/>
</dbReference>
<dbReference type="EMBL" id="BAET01000022">
    <property type="protein sequence ID" value="GAB56179.1"/>
    <property type="molecule type" value="Genomic_DNA"/>
</dbReference>
<evidence type="ECO:0000313" key="6">
    <source>
        <dbReference type="Proteomes" id="UP000053586"/>
    </source>
</evidence>
<feature type="signal peptide" evidence="3">
    <location>
        <begin position="1"/>
        <end position="24"/>
    </location>
</feature>
<dbReference type="AlphaFoldDB" id="H5TD02"/>
<comment type="caution">
    <text evidence="5">The sequence shown here is derived from an EMBL/GenBank/DDBJ whole genome shotgun (WGS) entry which is preliminary data.</text>
</comment>
<dbReference type="OrthoDB" id="4269629at2"/>
<dbReference type="SUPFAM" id="SSF53474">
    <property type="entry name" value="alpha/beta-Hydrolases"/>
    <property type="match status" value="1"/>
</dbReference>
<feature type="chain" id="PRO_5003598999" description="Peptidase S9 prolyl oligopeptidase catalytic domain-containing protein" evidence="3">
    <location>
        <begin position="25"/>
        <end position="683"/>
    </location>
</feature>
<evidence type="ECO:0000256" key="2">
    <source>
        <dbReference type="SAM" id="MobiDB-lite"/>
    </source>
</evidence>
<sequence>MRNNPFKATLLAVAMATVSAGVKADTFEIEHLPKVQHAANITVSSDGELTAYTLGAPRDILAGDKDGRADTHLYIMRENGEPIQFIGTQGSISGLQFSPDKSTIYFKSKRDGDENTSLYSISLAGGEAQKRFEYETSIGDYRVSNDGSTLHFVATEKDTRKDFKDKGFDAVVYEEDQRLASLWSVSLNDKDAKSVKVFDGGHVSDFEVSANEKTLVAAVAPTNLVDDSLMLTDLFFLDIATGEVKSRIDIPGKLGAFELSDNGEHLAFLAGTDIHDSSNGVLMVAESNSDSFMQLTKDAPQHIMDIDWLGKDILAVAHRGVESALVVYETNGDEKRTLKTPNNIVVRSVDIGDGQIRFIADSAEHPREVFSIKRNKVVKLSHHNAWIDELELAPQTTHTYTARDGRPIEGLLITPNGTAPEGGWPLILTVHGGPEAHYSDGWITRYSDGGQFAAADGYAVFYPNYRGSTGRGVAFAKEHQDDYAGKEFNDLVDGVDALVADGVVNKDRVGITGGSYGGYAAMWGATSQSEHFAAAVAFVGISNQISKFGTSDIPNEMHLVHSLKWPWEDNWMNLLERSPIYHAGKSTTPTLIMHGEKDTRVHPSQSMELYRAMKVRTQTPVRLVFYPNEGHGNRNAAAQYDYSLRFMRWMDTYLAQDATRSDPMPPTDLDLADKLEPEKDDAE</sequence>
<dbReference type="eggNOG" id="COG0823">
    <property type="taxonomic scope" value="Bacteria"/>
</dbReference>
<organism evidence="5 6">
    <name type="scientific">Glaciecola punicea ACAM 611</name>
    <dbReference type="NCBI Taxonomy" id="1121923"/>
    <lineage>
        <taxon>Bacteria</taxon>
        <taxon>Pseudomonadati</taxon>
        <taxon>Pseudomonadota</taxon>
        <taxon>Gammaproteobacteria</taxon>
        <taxon>Alteromonadales</taxon>
        <taxon>Alteromonadaceae</taxon>
        <taxon>Glaciecola</taxon>
    </lineage>
</organism>
<keyword evidence="6" id="KW-1185">Reference proteome</keyword>
<feature type="region of interest" description="Disordered" evidence="2">
    <location>
        <begin position="658"/>
        <end position="683"/>
    </location>
</feature>
<gene>
    <name evidence="5" type="ORF">GPUN_2064</name>
</gene>
<dbReference type="Proteomes" id="UP000053586">
    <property type="component" value="Unassembled WGS sequence"/>
</dbReference>
<accession>H5TD02</accession>
<name>H5TD02_9ALTE</name>